<evidence type="ECO:0000256" key="1">
    <source>
        <dbReference type="SAM" id="MobiDB-lite"/>
    </source>
</evidence>
<dbReference type="InParanoid" id="A0A409YW00"/>
<evidence type="ECO:0000313" key="2">
    <source>
        <dbReference type="EMBL" id="PPR07159.1"/>
    </source>
</evidence>
<feature type="compositionally biased region" description="Polar residues" evidence="1">
    <location>
        <begin position="103"/>
        <end position="115"/>
    </location>
</feature>
<protein>
    <submittedName>
        <fullName evidence="2">Uncharacterized protein</fullName>
    </submittedName>
</protein>
<reference evidence="2 3" key="1">
    <citation type="journal article" date="2018" name="Evol. Lett.">
        <title>Horizontal gene cluster transfer increased hallucinogenic mushroom diversity.</title>
        <authorList>
            <person name="Reynolds H.T."/>
            <person name="Vijayakumar V."/>
            <person name="Gluck-Thaler E."/>
            <person name="Korotkin H.B."/>
            <person name="Matheny P.B."/>
            <person name="Slot J.C."/>
        </authorList>
    </citation>
    <scope>NUCLEOTIDE SEQUENCE [LARGE SCALE GENOMIC DNA]</scope>
    <source>
        <strain evidence="2 3">2629</strain>
    </source>
</reference>
<comment type="caution">
    <text evidence="2">The sequence shown here is derived from an EMBL/GenBank/DDBJ whole genome shotgun (WGS) entry which is preliminary data.</text>
</comment>
<accession>A0A409YW00</accession>
<name>A0A409YW00_9AGAR</name>
<sequence length="129" mass="14185">MSLPRSKPTGSMPADNFDYQLMQSLLRRTLPKTSRSKPPPSLPIVAAAMRETTDFLQNQAVEDNDNHHIDAQNAPEDNIDENFNDSNSDADPIGQTFVGSPPESRSASPLIPTTSPHRDSTVLHPRIPL</sequence>
<dbReference type="AlphaFoldDB" id="A0A409YW00"/>
<feature type="region of interest" description="Disordered" evidence="1">
    <location>
        <begin position="59"/>
        <end position="129"/>
    </location>
</feature>
<dbReference type="Proteomes" id="UP000284842">
    <property type="component" value="Unassembled WGS sequence"/>
</dbReference>
<organism evidence="2 3">
    <name type="scientific">Panaeolus cyanescens</name>
    <dbReference type="NCBI Taxonomy" id="181874"/>
    <lineage>
        <taxon>Eukaryota</taxon>
        <taxon>Fungi</taxon>
        <taxon>Dikarya</taxon>
        <taxon>Basidiomycota</taxon>
        <taxon>Agaricomycotina</taxon>
        <taxon>Agaricomycetes</taxon>
        <taxon>Agaricomycetidae</taxon>
        <taxon>Agaricales</taxon>
        <taxon>Agaricineae</taxon>
        <taxon>Galeropsidaceae</taxon>
        <taxon>Panaeolus</taxon>
    </lineage>
</organism>
<dbReference type="EMBL" id="NHTK01000505">
    <property type="protein sequence ID" value="PPR07159.1"/>
    <property type="molecule type" value="Genomic_DNA"/>
</dbReference>
<keyword evidence="3" id="KW-1185">Reference proteome</keyword>
<evidence type="ECO:0000313" key="3">
    <source>
        <dbReference type="Proteomes" id="UP000284842"/>
    </source>
</evidence>
<gene>
    <name evidence="2" type="ORF">CVT24_010709</name>
</gene>
<proteinExistence type="predicted"/>